<dbReference type="Proteomes" id="UP000051952">
    <property type="component" value="Unassembled WGS sequence"/>
</dbReference>
<dbReference type="VEuPathDB" id="TriTrypDB:BSAL_10130"/>
<name>A0A0S4JDC8_BODSA</name>
<organism evidence="1 2">
    <name type="scientific">Bodo saltans</name>
    <name type="common">Flagellated protozoan</name>
    <dbReference type="NCBI Taxonomy" id="75058"/>
    <lineage>
        <taxon>Eukaryota</taxon>
        <taxon>Discoba</taxon>
        <taxon>Euglenozoa</taxon>
        <taxon>Kinetoplastea</taxon>
        <taxon>Metakinetoplastina</taxon>
        <taxon>Eubodonida</taxon>
        <taxon>Bodonidae</taxon>
        <taxon>Bodo</taxon>
    </lineage>
</organism>
<evidence type="ECO:0000313" key="2">
    <source>
        <dbReference type="Proteomes" id="UP000051952"/>
    </source>
</evidence>
<gene>
    <name evidence="1" type="ORF">BSAL_10130</name>
</gene>
<sequence length="76" mass="9058">MPPKESAKERKDREKAEALAAAQFHERQQFEIGEEKARQAVETTEYLERLEALVEFYTYMTNPTSRLMVRYTEWIS</sequence>
<evidence type="ECO:0000313" key="1">
    <source>
        <dbReference type="EMBL" id="CUG87449.1"/>
    </source>
</evidence>
<dbReference type="EMBL" id="CYKH01001518">
    <property type="protein sequence ID" value="CUG87449.1"/>
    <property type="molecule type" value="Genomic_DNA"/>
</dbReference>
<reference evidence="2" key="1">
    <citation type="submission" date="2015-09" db="EMBL/GenBank/DDBJ databases">
        <authorList>
            <consortium name="Pathogen Informatics"/>
        </authorList>
    </citation>
    <scope>NUCLEOTIDE SEQUENCE [LARGE SCALE GENOMIC DNA]</scope>
    <source>
        <strain evidence="2">Lake Konstanz</strain>
    </source>
</reference>
<dbReference type="AlphaFoldDB" id="A0A0S4JDC8"/>
<protein>
    <submittedName>
        <fullName evidence="1">Uncharacterized protein</fullName>
    </submittedName>
</protein>
<keyword evidence="2" id="KW-1185">Reference proteome</keyword>
<proteinExistence type="predicted"/>
<accession>A0A0S4JDC8</accession>